<dbReference type="SUPFAM" id="SSF117916">
    <property type="entry name" value="Fe-S cluster assembly (FSCA) domain-like"/>
    <property type="match status" value="1"/>
</dbReference>
<dbReference type="AlphaFoldDB" id="A0A8X7XLA2"/>
<dbReference type="PANTHER" id="PTHR12377">
    <property type="entry name" value="CYTOSOLIC IRON-SULFUR ASSEMBLY COMPONENT 2B-RELATED"/>
    <property type="match status" value="1"/>
</dbReference>
<sequence length="259" mass="29192">MLNELNLQLQGKENSMVNMISSVNAFKQKMQHLSSKLQRLDLGNIQKNLASELETQWKVNDNESTVSVEFTPTIPHCSMATLIGLSIKVKLLRSLPDRFKIDVHISPGTHASEQAEPLVPVDGKKGNRRSTDATLPDLCGPPCKALTKPENILASRSSWSFVPHPGQQQLEPAVVQDLHTAVQWVVQNKALFHGHVTMPKYLSLNKEGQQRVLRDMLEEEDTEAKDFFFFVFQCAEDMEHFLKACVDEQGLRVNAMFDI</sequence>
<accession>A0A8X7XLA2</accession>
<organism evidence="2 3">
    <name type="scientific">Polypterus senegalus</name>
    <name type="common">Senegal bichir</name>
    <dbReference type="NCBI Taxonomy" id="55291"/>
    <lineage>
        <taxon>Eukaryota</taxon>
        <taxon>Metazoa</taxon>
        <taxon>Chordata</taxon>
        <taxon>Craniata</taxon>
        <taxon>Vertebrata</taxon>
        <taxon>Euteleostomi</taxon>
        <taxon>Actinopterygii</taxon>
        <taxon>Polypteriformes</taxon>
        <taxon>Polypteridae</taxon>
        <taxon>Polypterus</taxon>
    </lineage>
</organism>
<dbReference type="FunFam" id="3.30.300.130:FF:000029">
    <property type="match status" value="1"/>
</dbReference>
<dbReference type="GO" id="GO:0051604">
    <property type="term" value="P:protein maturation"/>
    <property type="evidence" value="ECO:0007669"/>
    <property type="project" value="InterPro"/>
</dbReference>
<gene>
    <name evidence="2" type="primary">Fam96b</name>
    <name evidence="2" type="ORF">GTO96_0022680</name>
</gene>
<evidence type="ECO:0000313" key="3">
    <source>
        <dbReference type="Proteomes" id="UP000886611"/>
    </source>
</evidence>
<comment type="caution">
    <text evidence="2">The sequence shown here is derived from an EMBL/GenBank/DDBJ whole genome shotgun (WGS) entry which is preliminary data.</text>
</comment>
<protein>
    <submittedName>
        <fullName evidence="2">MIP18 protein</fullName>
    </submittedName>
</protein>
<comment type="similarity">
    <text evidence="1">Belongs to the MIP18 family.</text>
</comment>
<evidence type="ECO:0000313" key="2">
    <source>
        <dbReference type="EMBL" id="KAG2470092.1"/>
    </source>
</evidence>
<dbReference type="InterPro" id="IPR034904">
    <property type="entry name" value="FSCA_dom_sf"/>
</dbReference>
<name>A0A8X7XLA2_POLSE</name>
<dbReference type="EMBL" id="JAATIS010000147">
    <property type="protein sequence ID" value="KAG2470092.1"/>
    <property type="molecule type" value="Genomic_DNA"/>
</dbReference>
<dbReference type="Proteomes" id="UP000886611">
    <property type="component" value="Unassembled WGS sequence"/>
</dbReference>
<feature type="non-terminal residue" evidence="2">
    <location>
        <position position="259"/>
    </location>
</feature>
<feature type="non-terminal residue" evidence="2">
    <location>
        <position position="1"/>
    </location>
</feature>
<reference evidence="2 3" key="1">
    <citation type="journal article" date="2021" name="Cell">
        <title>Tracing the genetic footprints of vertebrate landing in non-teleost ray-finned fishes.</title>
        <authorList>
            <person name="Bi X."/>
            <person name="Wang K."/>
            <person name="Yang L."/>
            <person name="Pan H."/>
            <person name="Jiang H."/>
            <person name="Wei Q."/>
            <person name="Fang M."/>
            <person name="Yu H."/>
            <person name="Zhu C."/>
            <person name="Cai Y."/>
            <person name="He Y."/>
            <person name="Gan X."/>
            <person name="Zeng H."/>
            <person name="Yu D."/>
            <person name="Zhu Y."/>
            <person name="Jiang H."/>
            <person name="Qiu Q."/>
            <person name="Yang H."/>
            <person name="Zhang Y.E."/>
            <person name="Wang W."/>
            <person name="Zhu M."/>
            <person name="He S."/>
            <person name="Zhang G."/>
        </authorList>
    </citation>
    <scope>NUCLEOTIDE SEQUENCE [LARGE SCALE GENOMIC DNA]</scope>
    <source>
        <strain evidence="2">Bchr_013</strain>
    </source>
</reference>
<evidence type="ECO:0000256" key="1">
    <source>
        <dbReference type="ARBA" id="ARBA00010381"/>
    </source>
</evidence>
<dbReference type="PANTHER" id="PTHR12377:SF0">
    <property type="entry name" value="CYTOSOLIC IRON-SULFUR ASSEMBLY COMPONENT 2B"/>
    <property type="match status" value="1"/>
</dbReference>
<keyword evidence="3" id="KW-1185">Reference proteome</keyword>
<dbReference type="InterPro" id="IPR039796">
    <property type="entry name" value="MIP18"/>
</dbReference>
<dbReference type="GO" id="GO:0097361">
    <property type="term" value="C:cytosolic [4Fe-4S] assembly targeting complex"/>
    <property type="evidence" value="ECO:0007669"/>
    <property type="project" value="TreeGrafter"/>
</dbReference>
<proteinExistence type="inferred from homology"/>
<dbReference type="Gene3D" id="3.30.300.130">
    <property type="entry name" value="Fe-S cluster assembly (FSCA)"/>
    <property type="match status" value="1"/>
</dbReference>